<dbReference type="PRINTS" id="PR00080">
    <property type="entry name" value="SDRFAMILY"/>
</dbReference>
<dbReference type="Gene3D" id="3.40.50.720">
    <property type="entry name" value="NAD(P)-binding Rossmann-like Domain"/>
    <property type="match status" value="1"/>
</dbReference>
<keyword evidence="2" id="KW-0560">Oxidoreductase</keyword>
<protein>
    <submittedName>
        <fullName evidence="4">SDR family NAD(P)-dependent oxidoreductase</fullName>
    </submittedName>
</protein>
<evidence type="ECO:0000256" key="2">
    <source>
        <dbReference type="ARBA" id="ARBA00023002"/>
    </source>
</evidence>
<dbReference type="GO" id="GO:0016491">
    <property type="term" value="F:oxidoreductase activity"/>
    <property type="evidence" value="ECO:0007669"/>
    <property type="project" value="UniProtKB-KW"/>
</dbReference>
<dbReference type="PRINTS" id="PR00081">
    <property type="entry name" value="GDHRDH"/>
</dbReference>
<dbReference type="PROSITE" id="PS00061">
    <property type="entry name" value="ADH_SHORT"/>
    <property type="match status" value="1"/>
</dbReference>
<dbReference type="EMBL" id="SRSC01000002">
    <property type="protein sequence ID" value="TGU72909.1"/>
    <property type="molecule type" value="Genomic_DNA"/>
</dbReference>
<dbReference type="Proteomes" id="UP000306416">
    <property type="component" value="Unassembled WGS sequence"/>
</dbReference>
<evidence type="ECO:0000313" key="6">
    <source>
        <dbReference type="Proteomes" id="UP000306416"/>
    </source>
</evidence>
<dbReference type="InterPro" id="IPR002347">
    <property type="entry name" value="SDR_fam"/>
</dbReference>
<dbReference type="PANTHER" id="PTHR44169:SF6">
    <property type="entry name" value="NADPH-DEPENDENT 1-ACYLDIHYDROXYACETONE PHOSPHATE REDUCTASE"/>
    <property type="match status" value="1"/>
</dbReference>
<sequence length="243" mass="25555">MDLAGKVVLVTGANGGIGWALVQELLERGAAKVYAAARNIQAVAEMAKFDPGRVVALRIDVTHETSVATAAAQCQDVDLVINNAGVNHCKSLLDPDGLDCARQEIKVNYLGTLSMCRAFAPVLAARGGAIANVCSILGLVNLPVNGTYSASKAAGHSLLQGVRAELAPRGVKVYGVYPGPVDTRMTAGQEMEKATPSQVAKMILDGIAKDEEYIFPDAMSLDVRKGLLHAPKEVEKEFGAMIP</sequence>
<comment type="caution">
    <text evidence="4">The sequence shown here is derived from an EMBL/GenBank/DDBJ whole genome shotgun (WGS) entry which is preliminary data.</text>
</comment>
<comment type="similarity">
    <text evidence="1 3">Belongs to the short-chain dehydrogenases/reductases (SDR) family.</text>
</comment>
<dbReference type="NCBIfam" id="NF006118">
    <property type="entry name" value="PRK08264.1-4"/>
    <property type="match status" value="1"/>
</dbReference>
<dbReference type="InterPro" id="IPR036291">
    <property type="entry name" value="NAD(P)-bd_dom_sf"/>
</dbReference>
<organism evidence="4 6">
    <name type="scientific">Geomonas terrae</name>
    <dbReference type="NCBI Taxonomy" id="2562681"/>
    <lineage>
        <taxon>Bacteria</taxon>
        <taxon>Pseudomonadati</taxon>
        <taxon>Thermodesulfobacteriota</taxon>
        <taxon>Desulfuromonadia</taxon>
        <taxon>Geobacterales</taxon>
        <taxon>Geobacteraceae</taxon>
        <taxon>Geomonas</taxon>
    </lineage>
</organism>
<evidence type="ECO:0000256" key="1">
    <source>
        <dbReference type="ARBA" id="ARBA00006484"/>
    </source>
</evidence>
<accession>A0A4S1CAZ1</accession>
<proteinExistence type="inferred from homology"/>
<evidence type="ECO:0000313" key="4">
    <source>
        <dbReference type="EMBL" id="TGU70489.1"/>
    </source>
</evidence>
<name>A0A4S1CAZ1_9BACT</name>
<dbReference type="AlphaFoldDB" id="A0A4S1CAZ1"/>
<dbReference type="RefSeq" id="WP_135870376.1">
    <property type="nucleotide sequence ID" value="NZ_SRSC01000002.1"/>
</dbReference>
<gene>
    <name evidence="5" type="ORF">E4633_11530</name>
    <name evidence="4" type="ORF">E4633_15920</name>
</gene>
<dbReference type="EMBL" id="SRSC01000004">
    <property type="protein sequence ID" value="TGU70489.1"/>
    <property type="molecule type" value="Genomic_DNA"/>
</dbReference>
<dbReference type="InterPro" id="IPR020904">
    <property type="entry name" value="Sc_DH/Rdtase_CS"/>
</dbReference>
<dbReference type="SUPFAM" id="SSF51735">
    <property type="entry name" value="NAD(P)-binding Rossmann-fold domains"/>
    <property type="match status" value="1"/>
</dbReference>
<keyword evidence="6" id="KW-1185">Reference proteome</keyword>
<reference evidence="4 6" key="1">
    <citation type="submission" date="2019-04" db="EMBL/GenBank/DDBJ databases">
        <title>Geobacter oryzae sp. nov., ferric-reducing bacteria isolated from paddy soil.</title>
        <authorList>
            <person name="Xu Z."/>
            <person name="Masuda Y."/>
            <person name="Itoh H."/>
            <person name="Senoo K."/>
        </authorList>
    </citation>
    <scope>NUCLEOTIDE SEQUENCE [LARGE SCALE GENOMIC DNA]</scope>
    <source>
        <strain evidence="4 6">Red111</strain>
    </source>
</reference>
<evidence type="ECO:0000256" key="3">
    <source>
        <dbReference type="RuleBase" id="RU000363"/>
    </source>
</evidence>
<dbReference type="Pfam" id="PF00106">
    <property type="entry name" value="adh_short"/>
    <property type="match status" value="1"/>
</dbReference>
<evidence type="ECO:0000313" key="5">
    <source>
        <dbReference type="EMBL" id="TGU72909.1"/>
    </source>
</evidence>
<dbReference type="PANTHER" id="PTHR44169">
    <property type="entry name" value="NADPH-DEPENDENT 1-ACYLDIHYDROXYACETONE PHOSPHATE REDUCTASE"/>
    <property type="match status" value="1"/>
</dbReference>